<dbReference type="PROSITE" id="PS51740">
    <property type="entry name" value="SPOVT_ABRB"/>
    <property type="match status" value="1"/>
</dbReference>
<comment type="caution">
    <text evidence="4">The sequence shown here is derived from an EMBL/GenBank/DDBJ whole genome shotgun (WGS) entry which is preliminary data.</text>
</comment>
<dbReference type="Pfam" id="PF04014">
    <property type="entry name" value="MazE_antitoxin"/>
    <property type="match status" value="1"/>
</dbReference>
<evidence type="ECO:0000313" key="4">
    <source>
        <dbReference type="EMBL" id="MBB5058616.1"/>
    </source>
</evidence>
<dbReference type="InterPro" id="IPR007159">
    <property type="entry name" value="SpoVT-AbrB_dom"/>
</dbReference>
<dbReference type="InterPro" id="IPR037914">
    <property type="entry name" value="SpoVT-AbrB_sf"/>
</dbReference>
<evidence type="ECO:0000256" key="1">
    <source>
        <dbReference type="PROSITE-ProRule" id="PRU01076"/>
    </source>
</evidence>
<name>A0A7W7ZG26_9BACT</name>
<feature type="region of interest" description="Disordered" evidence="2">
    <location>
        <begin position="71"/>
        <end position="91"/>
    </location>
</feature>
<organism evidence="4 5">
    <name type="scientific">Granulicella aggregans</name>
    <dbReference type="NCBI Taxonomy" id="474949"/>
    <lineage>
        <taxon>Bacteria</taxon>
        <taxon>Pseudomonadati</taxon>
        <taxon>Acidobacteriota</taxon>
        <taxon>Terriglobia</taxon>
        <taxon>Terriglobales</taxon>
        <taxon>Acidobacteriaceae</taxon>
        <taxon>Granulicella</taxon>
    </lineage>
</organism>
<protein>
    <submittedName>
        <fullName evidence="4">Antitoxin VapB</fullName>
    </submittedName>
</protein>
<accession>A0A7W7ZG26</accession>
<dbReference type="AlphaFoldDB" id="A0A7W7ZG26"/>
<dbReference type="GO" id="GO:0003677">
    <property type="term" value="F:DNA binding"/>
    <property type="evidence" value="ECO:0007669"/>
    <property type="project" value="UniProtKB-UniRule"/>
</dbReference>
<evidence type="ECO:0000256" key="2">
    <source>
        <dbReference type="SAM" id="MobiDB-lite"/>
    </source>
</evidence>
<keyword evidence="5" id="KW-1185">Reference proteome</keyword>
<dbReference type="RefSeq" id="WP_184218480.1">
    <property type="nucleotide sequence ID" value="NZ_JACHIP010000004.1"/>
</dbReference>
<gene>
    <name evidence="4" type="ORF">HDF16_003330</name>
</gene>
<dbReference type="SUPFAM" id="SSF89447">
    <property type="entry name" value="AbrB/MazE/MraZ-like"/>
    <property type="match status" value="1"/>
</dbReference>
<feature type="domain" description="SpoVT-AbrB" evidence="3">
    <location>
        <begin position="7"/>
        <end position="51"/>
    </location>
</feature>
<dbReference type="EMBL" id="JACHIP010000004">
    <property type="protein sequence ID" value="MBB5058616.1"/>
    <property type="molecule type" value="Genomic_DNA"/>
</dbReference>
<dbReference type="Proteomes" id="UP000540989">
    <property type="component" value="Unassembled WGS sequence"/>
</dbReference>
<evidence type="ECO:0000259" key="3">
    <source>
        <dbReference type="PROSITE" id="PS51740"/>
    </source>
</evidence>
<keyword evidence="1" id="KW-0238">DNA-binding</keyword>
<sequence length="91" mass="10658">MQTVRKAKLFKNGASQAVRLPAEFRFEGDEVYIYRDEKTQDVTLSTRPGAQVWADFFAFARTVDVPEDWMKSRPMNRLPDENEAPLFREED</sequence>
<proteinExistence type="predicted"/>
<evidence type="ECO:0000313" key="5">
    <source>
        <dbReference type="Proteomes" id="UP000540989"/>
    </source>
</evidence>
<reference evidence="4 5" key="1">
    <citation type="submission" date="2020-08" db="EMBL/GenBank/DDBJ databases">
        <title>Genomic Encyclopedia of Type Strains, Phase IV (KMG-V): Genome sequencing to study the core and pangenomes of soil and plant-associated prokaryotes.</title>
        <authorList>
            <person name="Whitman W."/>
        </authorList>
    </citation>
    <scope>NUCLEOTIDE SEQUENCE [LARGE SCALE GENOMIC DNA]</scope>
    <source>
        <strain evidence="4 5">M8UP14</strain>
    </source>
</reference>
<dbReference type="Gene3D" id="2.10.260.10">
    <property type="match status" value="1"/>
</dbReference>